<evidence type="ECO:0000256" key="1">
    <source>
        <dbReference type="ARBA" id="ARBA00022679"/>
    </source>
</evidence>
<evidence type="ECO:0000313" key="4">
    <source>
        <dbReference type="EMBL" id="GAA2483545.1"/>
    </source>
</evidence>
<dbReference type="Gene3D" id="3.40.630.30">
    <property type="match status" value="1"/>
</dbReference>
<dbReference type="RefSeq" id="WP_344254928.1">
    <property type="nucleotide sequence ID" value="NZ_BAAARE010000008.1"/>
</dbReference>
<gene>
    <name evidence="4" type="ORF">GCM10009858_21810</name>
</gene>
<organism evidence="4 5">
    <name type="scientific">Terrabacter carboxydivorans</name>
    <dbReference type="NCBI Taxonomy" id="619730"/>
    <lineage>
        <taxon>Bacteria</taxon>
        <taxon>Bacillati</taxon>
        <taxon>Actinomycetota</taxon>
        <taxon>Actinomycetes</taxon>
        <taxon>Micrococcales</taxon>
        <taxon>Intrasporangiaceae</taxon>
        <taxon>Terrabacter</taxon>
    </lineage>
</organism>
<comment type="caution">
    <text evidence="4">The sequence shown here is derived from an EMBL/GenBank/DDBJ whole genome shotgun (WGS) entry which is preliminary data.</text>
</comment>
<dbReference type="InterPro" id="IPR050832">
    <property type="entry name" value="Bact_Acetyltransf"/>
</dbReference>
<sequence length="335" mass="38204">METILIDAHDDGLCARAYEVIVASKNHERPWNEPPSLEETLVEWRHVDKAEPMQMWGAFDGQELVGVATLWLPMEDNTSMAWFELQVDPAHRGRGAGSALVARLVERTREEGRTTMVVDLIVPPDSDGHRYRRFAERHGFHLSNTEILRHLELPVADGLLDRHAEQARQRWEGDYRLETHVGGVPPRLQESLCAVMNQLAVDAPTGDLDFEEESLTPARYEEHLEVFRQQGRVRLTTVAVHRSTDQVVAYSDLMLPSGAPGVAWQWGTLVHRDHRGRRLGMAVKVENLRRLQADHPERRRVVTGNDETNSWMVSINEDLGFRIVELNPAYQRSLA</sequence>
<proteinExistence type="predicted"/>
<feature type="domain" description="N-acetyltransferase" evidence="3">
    <location>
        <begin position="15"/>
        <end position="165"/>
    </location>
</feature>
<dbReference type="CDD" id="cd04301">
    <property type="entry name" value="NAT_SF"/>
    <property type="match status" value="1"/>
</dbReference>
<dbReference type="InterPro" id="IPR000182">
    <property type="entry name" value="GNAT_dom"/>
</dbReference>
<evidence type="ECO:0000313" key="5">
    <source>
        <dbReference type="Proteomes" id="UP001500730"/>
    </source>
</evidence>
<name>A0ABP5YM30_9MICO</name>
<evidence type="ECO:0000256" key="2">
    <source>
        <dbReference type="ARBA" id="ARBA00023315"/>
    </source>
</evidence>
<protein>
    <recommendedName>
        <fullName evidence="3">N-acetyltransferase domain-containing protein</fullName>
    </recommendedName>
</protein>
<dbReference type="Pfam" id="PF00583">
    <property type="entry name" value="Acetyltransf_1"/>
    <property type="match status" value="1"/>
</dbReference>
<evidence type="ECO:0000259" key="3">
    <source>
        <dbReference type="PROSITE" id="PS51186"/>
    </source>
</evidence>
<dbReference type="PROSITE" id="PS51186">
    <property type="entry name" value="GNAT"/>
    <property type="match status" value="1"/>
</dbReference>
<keyword evidence="5" id="KW-1185">Reference proteome</keyword>
<dbReference type="InterPro" id="IPR016181">
    <property type="entry name" value="Acyl_CoA_acyltransferase"/>
</dbReference>
<dbReference type="Proteomes" id="UP001500730">
    <property type="component" value="Unassembled WGS sequence"/>
</dbReference>
<keyword evidence="1" id="KW-0808">Transferase</keyword>
<reference evidence="5" key="1">
    <citation type="journal article" date="2019" name="Int. J. Syst. Evol. Microbiol.">
        <title>The Global Catalogue of Microorganisms (GCM) 10K type strain sequencing project: providing services to taxonomists for standard genome sequencing and annotation.</title>
        <authorList>
            <consortium name="The Broad Institute Genomics Platform"/>
            <consortium name="The Broad Institute Genome Sequencing Center for Infectious Disease"/>
            <person name="Wu L."/>
            <person name="Ma J."/>
        </authorList>
    </citation>
    <scope>NUCLEOTIDE SEQUENCE [LARGE SCALE GENOMIC DNA]</scope>
    <source>
        <strain evidence="5">JCM 16259</strain>
    </source>
</reference>
<dbReference type="EMBL" id="BAAARE010000008">
    <property type="protein sequence ID" value="GAA2483545.1"/>
    <property type="molecule type" value="Genomic_DNA"/>
</dbReference>
<keyword evidence="2" id="KW-0012">Acyltransferase</keyword>
<accession>A0ABP5YM30</accession>
<dbReference type="PANTHER" id="PTHR43877">
    <property type="entry name" value="AMINOALKYLPHOSPHONATE N-ACETYLTRANSFERASE-RELATED-RELATED"/>
    <property type="match status" value="1"/>
</dbReference>
<dbReference type="SUPFAM" id="SSF55729">
    <property type="entry name" value="Acyl-CoA N-acyltransferases (Nat)"/>
    <property type="match status" value="2"/>
</dbReference>